<dbReference type="PANTHER" id="PTHR43798:SF33">
    <property type="entry name" value="HYDROLASE, PUTATIVE (AFU_ORTHOLOGUE AFUA_2G14860)-RELATED"/>
    <property type="match status" value="1"/>
</dbReference>
<dbReference type="Gene3D" id="3.40.50.1820">
    <property type="entry name" value="alpha/beta hydrolase"/>
    <property type="match status" value="1"/>
</dbReference>
<organism evidence="2 3">
    <name type="scientific">Curtobacterium citri</name>
    <dbReference type="NCBI Taxonomy" id="3055139"/>
    <lineage>
        <taxon>Bacteria</taxon>
        <taxon>Bacillati</taxon>
        <taxon>Actinomycetota</taxon>
        <taxon>Actinomycetes</taxon>
        <taxon>Micrococcales</taxon>
        <taxon>Microbacteriaceae</taxon>
        <taxon>Curtobacterium</taxon>
    </lineage>
</organism>
<reference evidence="2 3" key="1">
    <citation type="submission" date="2023-06" db="EMBL/GenBank/DDBJ databases">
        <authorList>
            <person name="Feng G."/>
            <person name="Li J."/>
            <person name="Zhu H."/>
        </authorList>
    </citation>
    <scope>NUCLEOTIDE SEQUENCE [LARGE SCALE GENOMIC DNA]</scope>
    <source>
        <strain evidence="2 3">RHCKG23</strain>
    </source>
</reference>
<gene>
    <name evidence="2" type="ORF">QUG92_07680</name>
</gene>
<sequence length="310" mass="32502">MDGTDTAPVRQTVATRAYAPWPVTDDAGRWSLTVTTVATAVGRVVVHHRAGPDPVLLLHGVAGSWTTWTPFLAATDGLGARGLVLVDLPGWGSSPAPGTPFTVDDGARVLVAVLDALGLPSVDVVGHSMGAFVGLHLAVVAPRRVRSLGLVSGTTTATARASRHPWRALRTLPAFTLLRAGLLVTGSAAHGLLRGIARTGLLPLVAAPVFAHVRRLDRSVLAAFVDEFRPALFTAAARAAAGYDVDRWRSVRCPVAAVLGRDDVFARTSDLDDLRRLLPGVRSAVLDDCGHFAHVERPVAVAAFLTATAD</sequence>
<dbReference type="PRINTS" id="PR00412">
    <property type="entry name" value="EPOXHYDRLASE"/>
</dbReference>
<evidence type="ECO:0000313" key="3">
    <source>
        <dbReference type="Proteomes" id="UP001237823"/>
    </source>
</evidence>
<accession>A0ABT7T5Y9</accession>
<dbReference type="InterPro" id="IPR029058">
    <property type="entry name" value="AB_hydrolase_fold"/>
</dbReference>
<protein>
    <submittedName>
        <fullName evidence="2">Alpha/beta hydrolase</fullName>
    </submittedName>
</protein>
<dbReference type="RefSeq" id="WP_289458570.1">
    <property type="nucleotide sequence ID" value="NZ_JAUCML010000004.1"/>
</dbReference>
<dbReference type="GO" id="GO:0016787">
    <property type="term" value="F:hydrolase activity"/>
    <property type="evidence" value="ECO:0007669"/>
    <property type="project" value="UniProtKB-KW"/>
</dbReference>
<evidence type="ECO:0000313" key="2">
    <source>
        <dbReference type="EMBL" id="MDM7884983.1"/>
    </source>
</evidence>
<dbReference type="SUPFAM" id="SSF53474">
    <property type="entry name" value="alpha/beta-Hydrolases"/>
    <property type="match status" value="1"/>
</dbReference>
<proteinExistence type="predicted"/>
<keyword evidence="3" id="KW-1185">Reference proteome</keyword>
<feature type="domain" description="AB hydrolase-1" evidence="1">
    <location>
        <begin position="54"/>
        <end position="298"/>
    </location>
</feature>
<dbReference type="InterPro" id="IPR000639">
    <property type="entry name" value="Epox_hydrolase-like"/>
</dbReference>
<dbReference type="PRINTS" id="PR00111">
    <property type="entry name" value="ABHYDROLASE"/>
</dbReference>
<dbReference type="Pfam" id="PF00561">
    <property type="entry name" value="Abhydrolase_1"/>
    <property type="match status" value="1"/>
</dbReference>
<dbReference type="PANTHER" id="PTHR43798">
    <property type="entry name" value="MONOACYLGLYCEROL LIPASE"/>
    <property type="match status" value="1"/>
</dbReference>
<keyword evidence="2" id="KW-0378">Hydrolase</keyword>
<comment type="caution">
    <text evidence="2">The sequence shown here is derived from an EMBL/GenBank/DDBJ whole genome shotgun (WGS) entry which is preliminary data.</text>
</comment>
<dbReference type="EMBL" id="JAUCML010000004">
    <property type="protein sequence ID" value="MDM7884983.1"/>
    <property type="molecule type" value="Genomic_DNA"/>
</dbReference>
<dbReference type="Proteomes" id="UP001237823">
    <property type="component" value="Unassembled WGS sequence"/>
</dbReference>
<name>A0ABT7T5Y9_9MICO</name>
<dbReference type="InterPro" id="IPR000073">
    <property type="entry name" value="AB_hydrolase_1"/>
</dbReference>
<evidence type="ECO:0000259" key="1">
    <source>
        <dbReference type="Pfam" id="PF00561"/>
    </source>
</evidence>
<dbReference type="InterPro" id="IPR050266">
    <property type="entry name" value="AB_hydrolase_sf"/>
</dbReference>